<name>A0ABQ9HSN5_9NEOP</name>
<reference evidence="2 3" key="1">
    <citation type="submission" date="2023-02" db="EMBL/GenBank/DDBJ databases">
        <title>LHISI_Scaffold_Assembly.</title>
        <authorList>
            <person name="Stuart O.P."/>
            <person name="Cleave R."/>
            <person name="Magrath M.J.L."/>
            <person name="Mikheyev A.S."/>
        </authorList>
    </citation>
    <scope>NUCLEOTIDE SEQUENCE [LARGE SCALE GENOMIC DNA]</scope>
    <source>
        <strain evidence="2">Daus_M_001</strain>
        <tissue evidence="2">Leg muscle</tissue>
    </source>
</reference>
<dbReference type="Proteomes" id="UP001159363">
    <property type="component" value="Chromosome X"/>
</dbReference>
<comment type="caution">
    <text evidence="2">The sequence shown here is derived from an EMBL/GenBank/DDBJ whole genome shotgun (WGS) entry which is preliminary data.</text>
</comment>
<organism evidence="2 3">
    <name type="scientific">Dryococelus australis</name>
    <dbReference type="NCBI Taxonomy" id="614101"/>
    <lineage>
        <taxon>Eukaryota</taxon>
        <taxon>Metazoa</taxon>
        <taxon>Ecdysozoa</taxon>
        <taxon>Arthropoda</taxon>
        <taxon>Hexapoda</taxon>
        <taxon>Insecta</taxon>
        <taxon>Pterygota</taxon>
        <taxon>Neoptera</taxon>
        <taxon>Polyneoptera</taxon>
        <taxon>Phasmatodea</taxon>
        <taxon>Verophasmatodea</taxon>
        <taxon>Anareolatae</taxon>
        <taxon>Phasmatidae</taxon>
        <taxon>Eurycanthinae</taxon>
        <taxon>Dryococelus</taxon>
    </lineage>
</organism>
<feature type="transmembrane region" description="Helical" evidence="1">
    <location>
        <begin position="132"/>
        <end position="155"/>
    </location>
</feature>
<gene>
    <name evidence="2" type="ORF">PR048_013324</name>
</gene>
<keyword evidence="3" id="KW-1185">Reference proteome</keyword>
<proteinExistence type="predicted"/>
<evidence type="ECO:0000313" key="2">
    <source>
        <dbReference type="EMBL" id="KAJ8887109.1"/>
    </source>
</evidence>
<dbReference type="EMBL" id="JARBHB010000004">
    <property type="protein sequence ID" value="KAJ8887109.1"/>
    <property type="molecule type" value="Genomic_DNA"/>
</dbReference>
<accession>A0ABQ9HSN5</accession>
<dbReference type="Gene3D" id="2.40.70.10">
    <property type="entry name" value="Acid Proteases"/>
    <property type="match status" value="1"/>
</dbReference>
<keyword evidence="1" id="KW-1133">Transmembrane helix</keyword>
<sequence length="218" mass="24771">MCVFLEIARVAKARVRIPALDVVKKGIWLAIVITGNKFLRGFSGWVERHMACQCHSGKKAIKSFYCVKRGQVSTLLDAGATSYFISQSFASLLVKKHRELKSQFSKYEGFQMLAANGNCCNMKMKLRLHFKLAGYIWMNEFWIIPSLICSMIFVIQCFAENKVNINFQTNMLTFVFRPQTSGIKLIKDKPKAAMCSNLEDAGDKLNSVHQKKLNDILN</sequence>
<evidence type="ECO:0000256" key="1">
    <source>
        <dbReference type="SAM" id="Phobius"/>
    </source>
</evidence>
<keyword evidence="1" id="KW-0812">Transmembrane</keyword>
<keyword evidence="1" id="KW-0472">Membrane</keyword>
<dbReference type="InterPro" id="IPR021109">
    <property type="entry name" value="Peptidase_aspartic_dom_sf"/>
</dbReference>
<protein>
    <submittedName>
        <fullName evidence="2">Uncharacterized protein</fullName>
    </submittedName>
</protein>
<evidence type="ECO:0000313" key="3">
    <source>
        <dbReference type="Proteomes" id="UP001159363"/>
    </source>
</evidence>